<dbReference type="Pfam" id="PF13622">
    <property type="entry name" value="4HBT_3"/>
    <property type="match status" value="1"/>
</dbReference>
<keyword evidence="10" id="KW-1185">Reference proteome</keyword>
<comment type="subcellular location">
    <subcellularLocation>
        <location evidence="1">Cytoplasm</location>
    </subcellularLocation>
</comment>
<dbReference type="InterPro" id="IPR042171">
    <property type="entry name" value="Acyl-CoA_hotdog"/>
</dbReference>
<dbReference type="Gene3D" id="3.40.50.2000">
    <property type="entry name" value="Glycogen Phosphorylase B"/>
    <property type="match status" value="2"/>
</dbReference>
<keyword evidence="4" id="KW-0963">Cytoplasm</keyword>
<dbReference type="InterPro" id="IPR036412">
    <property type="entry name" value="HAD-like_sf"/>
</dbReference>
<evidence type="ECO:0000259" key="8">
    <source>
        <dbReference type="Pfam" id="PF20789"/>
    </source>
</evidence>
<dbReference type="Pfam" id="PF02358">
    <property type="entry name" value="Trehalose_PPase"/>
    <property type="match status" value="1"/>
</dbReference>
<comment type="similarity">
    <text evidence="3">In the C-terminal section; belongs to the trehalose phosphatase family.</text>
</comment>
<dbReference type="Gene3D" id="2.40.160.210">
    <property type="entry name" value="Acyl-CoA thioesterase, double hotdog domain"/>
    <property type="match status" value="1"/>
</dbReference>
<dbReference type="InterPro" id="IPR023214">
    <property type="entry name" value="HAD_sf"/>
</dbReference>
<comment type="similarity">
    <text evidence="2">In the N-terminal section; belongs to the glycosyltransferase 20 family.</text>
</comment>
<dbReference type="InterPro" id="IPR006379">
    <property type="entry name" value="HAD-SF_hydro_IIB"/>
</dbReference>
<dbReference type="Pfam" id="PF00982">
    <property type="entry name" value="Glyco_transf_20"/>
    <property type="match status" value="1"/>
</dbReference>
<dbReference type="FunFam" id="3.40.50.2000:FF:000036">
    <property type="entry name" value="Alpha,alpha-trehalose-phosphate synthase subunit Tps2"/>
    <property type="match status" value="1"/>
</dbReference>
<dbReference type="GO" id="GO:0005829">
    <property type="term" value="C:cytosol"/>
    <property type="evidence" value="ECO:0007669"/>
    <property type="project" value="TreeGrafter"/>
</dbReference>
<feature type="region of interest" description="Disordered" evidence="6">
    <location>
        <begin position="113"/>
        <end position="157"/>
    </location>
</feature>
<dbReference type="CDD" id="cd03440">
    <property type="entry name" value="hot_dog"/>
    <property type="match status" value="1"/>
</dbReference>
<feature type="domain" description="Acyl-CoA thioesterase-like C-terminal" evidence="8">
    <location>
        <begin position="1146"/>
        <end position="1283"/>
    </location>
</feature>
<dbReference type="FunFam" id="3.40.50.2000:FF:000099">
    <property type="entry name" value="Alpha,alpha-trehalose phosphate synthase subunit, putative"/>
    <property type="match status" value="1"/>
</dbReference>
<feature type="compositionally biased region" description="Polar residues" evidence="6">
    <location>
        <begin position="115"/>
        <end position="130"/>
    </location>
</feature>
<dbReference type="PANTHER" id="PTHR10788">
    <property type="entry name" value="TREHALOSE-6-PHOSPHATE SYNTHASE"/>
    <property type="match status" value="1"/>
</dbReference>
<dbReference type="Gene3D" id="3.30.70.1020">
    <property type="entry name" value="Trehalose-6-phosphate phosphatase related protein, domain 2"/>
    <property type="match status" value="1"/>
</dbReference>
<protein>
    <submittedName>
        <fullName evidence="9">Glycosyltransferase family 20-domain-containing protein</fullName>
    </submittedName>
</protein>
<dbReference type="SUPFAM" id="SSF56784">
    <property type="entry name" value="HAD-like"/>
    <property type="match status" value="1"/>
</dbReference>
<organism evidence="9 10">
    <name type="scientific">Aspergillus candidus</name>
    <dbReference type="NCBI Taxonomy" id="41067"/>
    <lineage>
        <taxon>Eukaryota</taxon>
        <taxon>Fungi</taxon>
        <taxon>Dikarya</taxon>
        <taxon>Ascomycota</taxon>
        <taxon>Pezizomycotina</taxon>
        <taxon>Eurotiomycetes</taxon>
        <taxon>Eurotiomycetidae</taxon>
        <taxon>Eurotiales</taxon>
        <taxon>Aspergillaceae</taxon>
        <taxon>Aspergillus</taxon>
        <taxon>Aspergillus subgen. Circumdati</taxon>
    </lineage>
</organism>
<evidence type="ECO:0000256" key="4">
    <source>
        <dbReference type="ARBA" id="ARBA00022490"/>
    </source>
</evidence>
<keyword evidence="9" id="KW-0808">Transferase</keyword>
<dbReference type="STRING" id="41067.A0A2I2F7T6"/>
<accession>A0A2I2F7T6</accession>
<evidence type="ECO:0000313" key="9">
    <source>
        <dbReference type="EMBL" id="PLB36683.1"/>
    </source>
</evidence>
<evidence type="ECO:0000256" key="1">
    <source>
        <dbReference type="ARBA" id="ARBA00004496"/>
    </source>
</evidence>
<gene>
    <name evidence="9" type="ORF">BDW47DRAFT_118595</name>
</gene>
<dbReference type="GeneID" id="36522391"/>
<reference evidence="9 10" key="1">
    <citation type="submission" date="2017-12" db="EMBL/GenBank/DDBJ databases">
        <authorList>
            <consortium name="DOE Joint Genome Institute"/>
            <person name="Haridas S."/>
            <person name="Kjaerbolling I."/>
            <person name="Vesth T.C."/>
            <person name="Frisvad J.C."/>
            <person name="Nybo J.L."/>
            <person name="Theobald S."/>
            <person name="Kuo A."/>
            <person name="Bowyer P."/>
            <person name="Matsuda Y."/>
            <person name="Mondo S."/>
            <person name="Lyhne E.K."/>
            <person name="Kogle M.E."/>
            <person name="Clum A."/>
            <person name="Lipzen A."/>
            <person name="Salamov A."/>
            <person name="Ngan C.Y."/>
            <person name="Daum C."/>
            <person name="Chiniquy J."/>
            <person name="Barry K."/>
            <person name="LaButti K."/>
            <person name="Simmons B.A."/>
            <person name="Magnuson J.K."/>
            <person name="Mortensen U.H."/>
            <person name="Larsen T.O."/>
            <person name="Grigoriev I.V."/>
            <person name="Baker S.E."/>
            <person name="Andersen M.R."/>
            <person name="Nordberg H.P."/>
            <person name="Cantor M.N."/>
            <person name="Hua S.X."/>
        </authorList>
    </citation>
    <scope>NUCLEOTIDE SEQUENCE [LARGE SCALE GENOMIC DNA]</scope>
    <source>
        <strain evidence="9 10">CBS 102.13</strain>
    </source>
</reference>
<keyword evidence="5" id="KW-0597">Phosphoprotein</keyword>
<evidence type="ECO:0000259" key="7">
    <source>
        <dbReference type="Pfam" id="PF13622"/>
    </source>
</evidence>
<dbReference type="InterPro" id="IPR003337">
    <property type="entry name" value="Trehalose_PPase"/>
</dbReference>
<evidence type="ECO:0000256" key="3">
    <source>
        <dbReference type="ARBA" id="ARBA00006330"/>
    </source>
</evidence>
<dbReference type="InterPro" id="IPR029069">
    <property type="entry name" value="HotDog_dom_sf"/>
</dbReference>
<name>A0A2I2F7T6_ASPCN</name>
<dbReference type="GO" id="GO:0004805">
    <property type="term" value="F:trehalose-phosphatase activity"/>
    <property type="evidence" value="ECO:0007669"/>
    <property type="project" value="TreeGrafter"/>
</dbReference>
<dbReference type="PANTHER" id="PTHR10788:SF15">
    <property type="entry name" value="TREHALOSE SYNTHASE COMPLEX REGULATORY SUBUNIT TPS3-RELATED"/>
    <property type="match status" value="1"/>
</dbReference>
<dbReference type="CDD" id="cd03788">
    <property type="entry name" value="GT20_TPS"/>
    <property type="match status" value="1"/>
</dbReference>
<dbReference type="InterPro" id="IPR049449">
    <property type="entry name" value="TesB_ACOT8-like_N"/>
</dbReference>
<dbReference type="InterPro" id="IPR049450">
    <property type="entry name" value="ACOT8-like_C"/>
</dbReference>
<dbReference type="GO" id="GO:0005992">
    <property type="term" value="P:trehalose biosynthetic process"/>
    <property type="evidence" value="ECO:0007669"/>
    <property type="project" value="InterPro"/>
</dbReference>
<proteinExistence type="inferred from homology"/>
<evidence type="ECO:0000256" key="2">
    <source>
        <dbReference type="ARBA" id="ARBA00005409"/>
    </source>
</evidence>
<dbReference type="InterPro" id="IPR001830">
    <property type="entry name" value="Glyco_trans_20"/>
</dbReference>
<evidence type="ECO:0000256" key="5">
    <source>
        <dbReference type="ARBA" id="ARBA00022553"/>
    </source>
</evidence>
<evidence type="ECO:0000256" key="6">
    <source>
        <dbReference type="SAM" id="MobiDB-lite"/>
    </source>
</evidence>
<feature type="compositionally biased region" description="Pro residues" evidence="6">
    <location>
        <begin position="28"/>
        <end position="47"/>
    </location>
</feature>
<feature type="domain" description="Acyl-CoA thioesterase-like N-terminal HotDog" evidence="7">
    <location>
        <begin position="986"/>
        <end position="1081"/>
    </location>
</feature>
<dbReference type="GO" id="GO:0003825">
    <property type="term" value="F:alpha,alpha-trehalose-phosphate synthase (UDP-forming) activity"/>
    <property type="evidence" value="ECO:0007669"/>
    <property type="project" value="TreeGrafter"/>
</dbReference>
<dbReference type="Proteomes" id="UP000234585">
    <property type="component" value="Unassembled WGS sequence"/>
</dbReference>
<dbReference type="GO" id="GO:0005946">
    <property type="term" value="C:alpha,alpha-trehalose-phosphate synthase complex (UDP-forming)"/>
    <property type="evidence" value="ECO:0007669"/>
    <property type="project" value="TreeGrafter"/>
</dbReference>
<dbReference type="RefSeq" id="XP_024670695.1">
    <property type="nucleotide sequence ID" value="XM_024815231.1"/>
</dbReference>
<dbReference type="GO" id="GO:0030234">
    <property type="term" value="F:enzyme regulator activity"/>
    <property type="evidence" value="ECO:0007669"/>
    <property type="project" value="UniProtKB-ARBA"/>
</dbReference>
<dbReference type="FunFam" id="3.30.70.1020:FF:000001">
    <property type="entry name" value="Alpha,alpha-trehalose-phosphate synthase [UDP-forming] 1"/>
    <property type="match status" value="1"/>
</dbReference>
<dbReference type="SUPFAM" id="SSF53756">
    <property type="entry name" value="UDP-Glycosyltransferase/glycogen phosphorylase"/>
    <property type="match status" value="1"/>
</dbReference>
<dbReference type="EMBL" id="KZ559149">
    <property type="protein sequence ID" value="PLB36683.1"/>
    <property type="molecule type" value="Genomic_DNA"/>
</dbReference>
<dbReference type="Gene3D" id="3.40.50.1000">
    <property type="entry name" value="HAD superfamily/HAD-like"/>
    <property type="match status" value="1"/>
</dbReference>
<feature type="region of interest" description="Disordered" evidence="6">
    <location>
        <begin position="21"/>
        <end position="67"/>
    </location>
</feature>
<dbReference type="SUPFAM" id="SSF54637">
    <property type="entry name" value="Thioesterase/thiol ester dehydrase-isomerase"/>
    <property type="match status" value="1"/>
</dbReference>
<sequence>MTIYIASLFLPYTVNFHVHDSDHQCPRPASPPPPQQPSADPPNPTPNPVSLFEKENGPPTVGLTPGATTEHERIFSSTLDRAEHHATGFPFPNPDDNIHRMTESEAHSPAWGATLSLNQPRPQAAFSPSPSILKHQDPTTPTVEPRPEKQKPKPKAMEPVTVPTYLTDRRRRDSRKVSFSDAGWTIQIAEQGNGGLRNAVRSATDAGQLEDKVWVGTLGMPTDALPPYTKAAIEEKLEDEYGSLTVYVRDGDFDGHYTHFCKTILWPVFHYQIPDNPKSKAYEDHSWIYYVKVNQEFANRIARSWKRGDSIWVQDYHLLLVPAMLRKLLPDAQIGFFLHIAFPSSEVFRCLAPRKELLQGMLGANLIGFQTDEYCRHFLQTCSRILNVEATNDGLQLEDRFVNVGKFPIGIDPTSWDQRRQAADVDLWIKLISERYEGKRLIVSRDKIDQVRGIRQKLLSYELFLNTYPEWRDQVVLIQVATSTTEQPELEATISDIAMRINSTHSNLAHQPLVFLKQDLAFPQYLALISVADALMITSLREGMNLTSHEFVYCQDGKYETKKKFGSLILSEFTGSASVFGHHALLVNPWDYRQCAEAIHTALSRTEEERQRVWMELHRAVLQNSTENWVKTFSETLNRVWNEQSSREIMAVPRLPVNKLEQMYHRSACRLIIMDYEGTLASWGSPKSIIVTTPQRAINTLAELTEDPKNIVYVMSSRMPEEMERLFRLVSRLGLIAENGCFVREPGAEEWCSLTDRAQTDAWKEGVSHILAYYQERAEGSWIEHRHCSYVFHHGSAEDQDMASRLASACAGHINDACASQGVHAIPVDNSLVVEPADTNKATATALVWRWCLEHSERGDIEQRPDFLLALGDGRDDEPVFRWANKLERARLVNYVMTVTLGYRSTEAKAYLTQGVADRWTPSVLHLLTLVLFFLSPPFSFTLENKLAIAFRTSTMSPNAPAANAAFEDATQIKPLGGGRYEANLQGEWCVGAVPHGGYATSVFYRLALTHFAHAHAKHYTEPATPISMQLTFLRRTGTGPAILTVEDMKLGARTSTIHAKLSQPSPKAPHALEVKVAGYITVSPGSAEVGISAPTHWGLHPAVPGGSGAGGKVSLAKLRESDNDGLWTYMPVPFSEFRRAGRQVRLYGPDPKKAGAPQTGVVDQWAQFCPGGNRGGKWTDAAVAFLADMFPAALDRFDSMASSAEGGGDGGGVGEGGKIARFWYPTVTFNVDFKKRLPVGGADWLYSRIHSKVMRDGRTDIDVVILDEGGEVVAIASQVGLVVSSSRNLGKKAKI</sequence>
<dbReference type="Pfam" id="PF20789">
    <property type="entry name" value="4HBT_3C"/>
    <property type="match status" value="1"/>
</dbReference>
<evidence type="ECO:0000313" key="10">
    <source>
        <dbReference type="Proteomes" id="UP000234585"/>
    </source>
</evidence>
<dbReference type="OrthoDB" id="755951at2759"/>
<dbReference type="NCBIfam" id="TIGR01484">
    <property type="entry name" value="HAD-SF-IIB"/>
    <property type="match status" value="1"/>
</dbReference>